<feature type="region of interest" description="Disordered" evidence="1">
    <location>
        <begin position="1"/>
        <end position="20"/>
    </location>
</feature>
<evidence type="ECO:0000313" key="2">
    <source>
        <dbReference type="EMBL" id="KAJ1139651.1"/>
    </source>
</evidence>
<feature type="compositionally biased region" description="Basic and acidic residues" evidence="1">
    <location>
        <begin position="127"/>
        <end position="141"/>
    </location>
</feature>
<protein>
    <submittedName>
        <fullName evidence="2">Uncharacterized protein</fullName>
    </submittedName>
</protein>
<feature type="compositionally biased region" description="Basic and acidic residues" evidence="1">
    <location>
        <begin position="68"/>
        <end position="86"/>
    </location>
</feature>
<accession>A0AAV7QGS0</accession>
<evidence type="ECO:0000256" key="1">
    <source>
        <dbReference type="SAM" id="MobiDB-lite"/>
    </source>
</evidence>
<proteinExistence type="predicted"/>
<keyword evidence="3" id="KW-1185">Reference proteome</keyword>
<dbReference type="EMBL" id="JANPWB010000010">
    <property type="protein sequence ID" value="KAJ1139651.1"/>
    <property type="molecule type" value="Genomic_DNA"/>
</dbReference>
<name>A0AAV7QGS0_PLEWA</name>
<comment type="caution">
    <text evidence="2">The sequence shown here is derived from an EMBL/GenBank/DDBJ whole genome shotgun (WGS) entry which is preliminary data.</text>
</comment>
<dbReference type="Proteomes" id="UP001066276">
    <property type="component" value="Chromosome 6"/>
</dbReference>
<evidence type="ECO:0000313" key="3">
    <source>
        <dbReference type="Proteomes" id="UP001066276"/>
    </source>
</evidence>
<organism evidence="2 3">
    <name type="scientific">Pleurodeles waltl</name>
    <name type="common">Iberian ribbed newt</name>
    <dbReference type="NCBI Taxonomy" id="8319"/>
    <lineage>
        <taxon>Eukaryota</taxon>
        <taxon>Metazoa</taxon>
        <taxon>Chordata</taxon>
        <taxon>Craniata</taxon>
        <taxon>Vertebrata</taxon>
        <taxon>Euteleostomi</taxon>
        <taxon>Amphibia</taxon>
        <taxon>Batrachia</taxon>
        <taxon>Caudata</taxon>
        <taxon>Salamandroidea</taxon>
        <taxon>Salamandridae</taxon>
        <taxon>Pleurodelinae</taxon>
        <taxon>Pleurodeles</taxon>
    </lineage>
</organism>
<sequence length="152" mass="16966">MRKVLRCRPPSYLQSRRPPTDGWGRLSGLAWCRVPGVPPDTRAGAGARVLQFFGTAEETWRWIDTQTTEDRERRPENLHPDRTEKNRHNKASKVGSPSPLEILKERQKAMEAAASLSGSDHGTAKQSQEELEHSDSDKHGPDVTPGTSDCII</sequence>
<feature type="compositionally biased region" description="Polar residues" evidence="1">
    <location>
        <begin position="116"/>
        <end position="126"/>
    </location>
</feature>
<feature type="region of interest" description="Disordered" evidence="1">
    <location>
        <begin position="63"/>
        <end position="152"/>
    </location>
</feature>
<reference evidence="2" key="1">
    <citation type="journal article" date="2022" name="bioRxiv">
        <title>Sequencing and chromosome-scale assembly of the giantPleurodeles waltlgenome.</title>
        <authorList>
            <person name="Brown T."/>
            <person name="Elewa A."/>
            <person name="Iarovenko S."/>
            <person name="Subramanian E."/>
            <person name="Araus A.J."/>
            <person name="Petzold A."/>
            <person name="Susuki M."/>
            <person name="Suzuki K.-i.T."/>
            <person name="Hayashi T."/>
            <person name="Toyoda A."/>
            <person name="Oliveira C."/>
            <person name="Osipova E."/>
            <person name="Leigh N.D."/>
            <person name="Simon A."/>
            <person name="Yun M.H."/>
        </authorList>
    </citation>
    <scope>NUCLEOTIDE SEQUENCE</scope>
    <source>
        <strain evidence="2">20211129_DDA</strain>
        <tissue evidence="2">Liver</tissue>
    </source>
</reference>
<gene>
    <name evidence="2" type="ORF">NDU88_006018</name>
</gene>
<dbReference type="AlphaFoldDB" id="A0AAV7QGS0"/>